<sequence length="149" mass="16760">MGLAGQTSRQKSTYQRCRILPTDWAGKARPNALTRPLSTIVYRKFSIVNRRALPLKFSAGRGPQKGLGNSFSFQTSNRRASVKPHQLRHCPKRKGISNVTRGLGFIRTARAGRAIANPRGVVLKRNRRPTTATMIPIEFRHWAIRSLTL</sequence>
<accession>A0A4V6DDH6</accession>
<dbReference type="Gramene" id="TKW40866">
    <property type="protein sequence ID" value="TKW40866"/>
    <property type="gene ID" value="SEVIR_1G274600v2"/>
</dbReference>
<organism evidence="1 2">
    <name type="scientific">Setaria viridis</name>
    <name type="common">Green bristlegrass</name>
    <name type="synonym">Setaria italica subsp. viridis</name>
    <dbReference type="NCBI Taxonomy" id="4556"/>
    <lineage>
        <taxon>Eukaryota</taxon>
        <taxon>Viridiplantae</taxon>
        <taxon>Streptophyta</taxon>
        <taxon>Embryophyta</taxon>
        <taxon>Tracheophyta</taxon>
        <taxon>Spermatophyta</taxon>
        <taxon>Magnoliopsida</taxon>
        <taxon>Liliopsida</taxon>
        <taxon>Poales</taxon>
        <taxon>Poaceae</taxon>
        <taxon>PACMAD clade</taxon>
        <taxon>Panicoideae</taxon>
        <taxon>Panicodae</taxon>
        <taxon>Paniceae</taxon>
        <taxon>Cenchrinae</taxon>
        <taxon>Setaria</taxon>
    </lineage>
</organism>
<proteinExistence type="predicted"/>
<evidence type="ECO:0000313" key="1">
    <source>
        <dbReference type="EMBL" id="TKW40866.1"/>
    </source>
</evidence>
<dbReference type="AlphaFoldDB" id="A0A4V6DDH6"/>
<reference evidence="1" key="1">
    <citation type="submission" date="2019-03" db="EMBL/GenBank/DDBJ databases">
        <title>WGS assembly of Setaria viridis.</title>
        <authorList>
            <person name="Huang P."/>
            <person name="Jenkins J."/>
            <person name="Grimwood J."/>
            <person name="Barry K."/>
            <person name="Healey A."/>
            <person name="Mamidi S."/>
            <person name="Sreedasyam A."/>
            <person name="Shu S."/>
            <person name="Feldman M."/>
            <person name="Wu J."/>
            <person name="Yu Y."/>
            <person name="Chen C."/>
            <person name="Johnson J."/>
            <person name="Rokhsar D."/>
            <person name="Baxter I."/>
            <person name="Schmutz J."/>
            <person name="Brutnell T."/>
            <person name="Kellogg E."/>
        </authorList>
    </citation>
    <scope>NUCLEOTIDE SEQUENCE [LARGE SCALE GENOMIC DNA]</scope>
</reference>
<dbReference type="EMBL" id="CM016552">
    <property type="protein sequence ID" value="TKW40866.1"/>
    <property type="molecule type" value="Genomic_DNA"/>
</dbReference>
<gene>
    <name evidence="1" type="ORF">SEVIR_1G274600v2</name>
</gene>
<keyword evidence="2" id="KW-1185">Reference proteome</keyword>
<protein>
    <submittedName>
        <fullName evidence="1">Uncharacterized protein</fullName>
    </submittedName>
</protein>
<dbReference type="Proteomes" id="UP000298652">
    <property type="component" value="Chromosome 1"/>
</dbReference>
<evidence type="ECO:0000313" key="2">
    <source>
        <dbReference type="Proteomes" id="UP000298652"/>
    </source>
</evidence>
<name>A0A4V6DDH6_SETVI</name>